<evidence type="ECO:0000256" key="2">
    <source>
        <dbReference type="ARBA" id="ARBA00023163"/>
    </source>
</evidence>
<organism evidence="4 5">
    <name type="scientific">Clostridium intestinale DSM 6191</name>
    <dbReference type="NCBI Taxonomy" id="1121320"/>
    <lineage>
        <taxon>Bacteria</taxon>
        <taxon>Bacillati</taxon>
        <taxon>Bacillota</taxon>
        <taxon>Clostridia</taxon>
        <taxon>Eubacteriales</taxon>
        <taxon>Clostridiaceae</taxon>
        <taxon>Clostridium</taxon>
    </lineage>
</organism>
<gene>
    <name evidence="4" type="ORF">SAMN02745941_03768</name>
</gene>
<dbReference type="GO" id="GO:0003700">
    <property type="term" value="F:DNA-binding transcription factor activity"/>
    <property type="evidence" value="ECO:0007669"/>
    <property type="project" value="InterPro"/>
</dbReference>
<protein>
    <submittedName>
        <fullName evidence="4">Predicted DNA-binding transcriptional regulator YafY, contains an HTH and WYL domains</fullName>
    </submittedName>
</protein>
<sequence>MQINRLLEIVMILLHKENITAKELAERFGVSTRTIYRDIDALSLANIPIYTNKGNKGGIRILPEFTLNKSIFSEEEQSEMLNAMHNLKAVKYPEIDGVLTKLGALFKNANSYNWLEVDFSSWGSGEEEKNKFNKIKTSILSHKVISFNYINYDGEETKREVEPYKLIFKGQAWYVVGFCRTRNANRTFKITRIRELIIRDEVFDFVDGDGRFIDSSSSKNTMINLIFRFNRKITHRVYDEFKVEDINNKNDKYIEVNTSFAEGEWVYGYILSFGADVEIIEPEYIREEIKNRLSDAVRNYLL</sequence>
<dbReference type="PANTHER" id="PTHR34580">
    <property type="match status" value="1"/>
</dbReference>
<proteinExistence type="predicted"/>
<dbReference type="InterPro" id="IPR036388">
    <property type="entry name" value="WH-like_DNA-bd_sf"/>
</dbReference>
<reference evidence="4 5" key="1">
    <citation type="submission" date="2016-11" db="EMBL/GenBank/DDBJ databases">
        <authorList>
            <person name="Jaros S."/>
            <person name="Januszkiewicz K."/>
            <person name="Wedrychowicz H."/>
        </authorList>
    </citation>
    <scope>NUCLEOTIDE SEQUENCE [LARGE SCALE GENOMIC DNA]</scope>
    <source>
        <strain evidence="4 5">DSM 6191</strain>
    </source>
</reference>
<feature type="domain" description="HTH deoR-type" evidence="3">
    <location>
        <begin position="2"/>
        <end position="61"/>
    </location>
</feature>
<dbReference type="PROSITE" id="PS51000">
    <property type="entry name" value="HTH_DEOR_2"/>
    <property type="match status" value="1"/>
</dbReference>
<evidence type="ECO:0000259" key="3">
    <source>
        <dbReference type="PROSITE" id="PS51000"/>
    </source>
</evidence>
<dbReference type="InterPro" id="IPR028349">
    <property type="entry name" value="PafC-like"/>
</dbReference>
<dbReference type="InterPro" id="IPR013196">
    <property type="entry name" value="HTH_11"/>
</dbReference>
<dbReference type="EMBL" id="FQXU01000013">
    <property type="protein sequence ID" value="SHI40326.1"/>
    <property type="molecule type" value="Genomic_DNA"/>
</dbReference>
<dbReference type="PANTHER" id="PTHR34580:SF1">
    <property type="entry name" value="PROTEIN PAFC"/>
    <property type="match status" value="1"/>
</dbReference>
<keyword evidence="1" id="KW-0805">Transcription regulation</keyword>
<dbReference type="Pfam" id="PF08279">
    <property type="entry name" value="HTH_11"/>
    <property type="match status" value="1"/>
</dbReference>
<dbReference type="InterPro" id="IPR001034">
    <property type="entry name" value="DeoR_HTH"/>
</dbReference>
<dbReference type="SUPFAM" id="SSF46785">
    <property type="entry name" value="Winged helix' DNA-binding domain"/>
    <property type="match status" value="1"/>
</dbReference>
<dbReference type="GO" id="GO:0003677">
    <property type="term" value="F:DNA binding"/>
    <property type="evidence" value="ECO:0007669"/>
    <property type="project" value="UniProtKB-KW"/>
</dbReference>
<evidence type="ECO:0000313" key="4">
    <source>
        <dbReference type="EMBL" id="SHI40326.1"/>
    </source>
</evidence>
<accession>A0A1M6AV27</accession>
<dbReference type="InterPro" id="IPR051534">
    <property type="entry name" value="CBASS_pafABC_assoc_protein"/>
</dbReference>
<dbReference type="PROSITE" id="PS52050">
    <property type="entry name" value="WYL"/>
    <property type="match status" value="1"/>
</dbReference>
<dbReference type="AlphaFoldDB" id="A0A1M6AV27"/>
<dbReference type="InterPro" id="IPR057727">
    <property type="entry name" value="WCX_dom"/>
</dbReference>
<name>A0A1M6AV27_9CLOT</name>
<evidence type="ECO:0000313" key="5">
    <source>
        <dbReference type="Proteomes" id="UP000184241"/>
    </source>
</evidence>
<keyword evidence="2" id="KW-0804">Transcription</keyword>
<dbReference type="Gene3D" id="1.10.10.10">
    <property type="entry name" value="Winged helix-like DNA-binding domain superfamily/Winged helix DNA-binding domain"/>
    <property type="match status" value="1"/>
</dbReference>
<dbReference type="RefSeq" id="WP_073022078.1">
    <property type="nucleotide sequence ID" value="NZ_FQXU01000013.1"/>
</dbReference>
<evidence type="ECO:0000256" key="1">
    <source>
        <dbReference type="ARBA" id="ARBA00023015"/>
    </source>
</evidence>
<dbReference type="Proteomes" id="UP000184241">
    <property type="component" value="Unassembled WGS sequence"/>
</dbReference>
<dbReference type="InterPro" id="IPR026881">
    <property type="entry name" value="WYL_dom"/>
</dbReference>
<dbReference type="PIRSF" id="PIRSF016838">
    <property type="entry name" value="PafC"/>
    <property type="match status" value="1"/>
</dbReference>
<dbReference type="InterPro" id="IPR036390">
    <property type="entry name" value="WH_DNA-bd_sf"/>
</dbReference>
<keyword evidence="4" id="KW-0238">DNA-binding</keyword>
<dbReference type="Pfam" id="PF25583">
    <property type="entry name" value="WCX"/>
    <property type="match status" value="1"/>
</dbReference>
<dbReference type="Pfam" id="PF13280">
    <property type="entry name" value="WYL"/>
    <property type="match status" value="1"/>
</dbReference>